<dbReference type="Proteomes" id="UP000532746">
    <property type="component" value="Unassembled WGS sequence"/>
</dbReference>
<accession>A0A7W9T163</accession>
<dbReference type="PROSITE" id="PS51257">
    <property type="entry name" value="PROKAR_LIPOPROTEIN"/>
    <property type="match status" value="1"/>
</dbReference>
<comment type="caution">
    <text evidence="1">The sequence shown here is derived from an EMBL/GenBank/DDBJ whole genome shotgun (WGS) entry which is preliminary data.</text>
</comment>
<reference evidence="1 2" key="1">
    <citation type="submission" date="2020-08" db="EMBL/GenBank/DDBJ databases">
        <title>Genomic Encyclopedia of Type Strains, Phase IV (KMG-IV): sequencing the most valuable type-strain genomes for metagenomic binning, comparative biology and taxonomic classification.</title>
        <authorList>
            <person name="Goeker M."/>
        </authorList>
    </citation>
    <scope>NUCLEOTIDE SEQUENCE [LARGE SCALE GENOMIC DNA]</scope>
    <source>
        <strain evidence="1 2">DSM 26718</strain>
    </source>
</reference>
<dbReference type="EMBL" id="JACHGG010000002">
    <property type="protein sequence ID" value="MBB6059055.1"/>
    <property type="molecule type" value="Genomic_DNA"/>
</dbReference>
<dbReference type="RefSeq" id="WP_183402802.1">
    <property type="nucleotide sequence ID" value="NZ_JACHGG010000002.1"/>
</dbReference>
<evidence type="ECO:0000313" key="1">
    <source>
        <dbReference type="EMBL" id="MBB6059055.1"/>
    </source>
</evidence>
<protein>
    <recommendedName>
        <fullName evidence="3">Lipoprotein</fullName>
    </recommendedName>
</protein>
<keyword evidence="2" id="KW-1185">Reference proteome</keyword>
<dbReference type="AlphaFoldDB" id="A0A7W9T163"/>
<proteinExistence type="predicted"/>
<gene>
    <name evidence="1" type="ORF">HNQ93_001901</name>
</gene>
<sequence length="119" mass="13488">MQQVIRACSAWLLGAVLLTGCQPSLEEKMQNPQQGDVYVVQFQPQGGTETRYFFYQLYRVTPDSVYLHPARTDAATADAALPDMFAQDKSLPYTRAEARELLQEQPGDVLHSRLVEVRR</sequence>
<evidence type="ECO:0000313" key="2">
    <source>
        <dbReference type="Proteomes" id="UP000532746"/>
    </source>
</evidence>
<evidence type="ECO:0008006" key="3">
    <source>
        <dbReference type="Google" id="ProtNLM"/>
    </source>
</evidence>
<name>A0A7W9T163_9BACT</name>
<organism evidence="1 2">
    <name type="scientific">Hymenobacter luteus</name>
    <dbReference type="NCBI Taxonomy" id="1411122"/>
    <lineage>
        <taxon>Bacteria</taxon>
        <taxon>Pseudomonadati</taxon>
        <taxon>Bacteroidota</taxon>
        <taxon>Cytophagia</taxon>
        <taxon>Cytophagales</taxon>
        <taxon>Hymenobacteraceae</taxon>
        <taxon>Hymenobacter</taxon>
    </lineage>
</organism>